<evidence type="ECO:0000313" key="3">
    <source>
        <dbReference type="Proteomes" id="UP001066276"/>
    </source>
</evidence>
<accession>A0AAV7SVD7</accession>
<proteinExistence type="predicted"/>
<name>A0AAV7SVD7_PLEWA</name>
<protein>
    <submittedName>
        <fullName evidence="2">Uncharacterized protein</fullName>
    </submittedName>
</protein>
<feature type="region of interest" description="Disordered" evidence="1">
    <location>
        <begin position="63"/>
        <end position="109"/>
    </location>
</feature>
<gene>
    <name evidence="2" type="ORF">NDU88_000091</name>
</gene>
<evidence type="ECO:0000256" key="1">
    <source>
        <dbReference type="SAM" id="MobiDB-lite"/>
    </source>
</evidence>
<feature type="region of interest" description="Disordered" evidence="1">
    <location>
        <begin position="1"/>
        <end position="37"/>
    </location>
</feature>
<keyword evidence="3" id="KW-1185">Reference proteome</keyword>
<sequence>MGQEWGITRGGGGGALSTARTTRDTSHRSSVSPLRRRRYSPFWALNSHKGAAWERVHGPGSCGVQGCPGAPSSSSPLTAERPRLRGELGSDTGKQNSNIQNVENAGYTE</sequence>
<dbReference type="AlphaFoldDB" id="A0AAV7SVD7"/>
<comment type="caution">
    <text evidence="2">The sequence shown here is derived from an EMBL/GenBank/DDBJ whole genome shotgun (WGS) entry which is preliminary data.</text>
</comment>
<feature type="compositionally biased region" description="Polar residues" evidence="1">
    <location>
        <begin position="92"/>
        <end position="103"/>
    </location>
</feature>
<dbReference type="Proteomes" id="UP001066276">
    <property type="component" value="Chromosome 4_1"/>
</dbReference>
<evidence type="ECO:0000313" key="2">
    <source>
        <dbReference type="EMBL" id="KAJ1168142.1"/>
    </source>
</evidence>
<dbReference type="EMBL" id="JANPWB010000007">
    <property type="protein sequence ID" value="KAJ1168142.1"/>
    <property type="molecule type" value="Genomic_DNA"/>
</dbReference>
<organism evidence="2 3">
    <name type="scientific">Pleurodeles waltl</name>
    <name type="common">Iberian ribbed newt</name>
    <dbReference type="NCBI Taxonomy" id="8319"/>
    <lineage>
        <taxon>Eukaryota</taxon>
        <taxon>Metazoa</taxon>
        <taxon>Chordata</taxon>
        <taxon>Craniata</taxon>
        <taxon>Vertebrata</taxon>
        <taxon>Euteleostomi</taxon>
        <taxon>Amphibia</taxon>
        <taxon>Batrachia</taxon>
        <taxon>Caudata</taxon>
        <taxon>Salamandroidea</taxon>
        <taxon>Salamandridae</taxon>
        <taxon>Pleurodelinae</taxon>
        <taxon>Pleurodeles</taxon>
    </lineage>
</organism>
<reference evidence="2" key="1">
    <citation type="journal article" date="2022" name="bioRxiv">
        <title>Sequencing and chromosome-scale assembly of the giantPleurodeles waltlgenome.</title>
        <authorList>
            <person name="Brown T."/>
            <person name="Elewa A."/>
            <person name="Iarovenko S."/>
            <person name="Subramanian E."/>
            <person name="Araus A.J."/>
            <person name="Petzold A."/>
            <person name="Susuki M."/>
            <person name="Suzuki K.-i.T."/>
            <person name="Hayashi T."/>
            <person name="Toyoda A."/>
            <person name="Oliveira C."/>
            <person name="Osipova E."/>
            <person name="Leigh N.D."/>
            <person name="Simon A."/>
            <person name="Yun M.H."/>
        </authorList>
    </citation>
    <scope>NUCLEOTIDE SEQUENCE</scope>
    <source>
        <strain evidence="2">20211129_DDA</strain>
        <tissue evidence="2">Liver</tissue>
    </source>
</reference>